<feature type="compositionally biased region" description="Basic and acidic residues" evidence="1">
    <location>
        <begin position="125"/>
        <end position="144"/>
    </location>
</feature>
<name>A0A9P0CG59_9CUCU</name>
<protein>
    <recommendedName>
        <fullName evidence="2">DUF7869 domain-containing protein</fullName>
    </recommendedName>
</protein>
<feature type="region of interest" description="Disordered" evidence="1">
    <location>
        <begin position="76"/>
        <end position="174"/>
    </location>
</feature>
<dbReference type="Pfam" id="PF25273">
    <property type="entry name" value="DUF7869"/>
    <property type="match status" value="1"/>
</dbReference>
<accession>A0A9P0CG59</accession>
<dbReference type="PANTHER" id="PTHR10773:SF19">
    <property type="match status" value="1"/>
</dbReference>
<keyword evidence="4" id="KW-1185">Reference proteome</keyword>
<organism evidence="3 4">
    <name type="scientific">Psylliodes chrysocephalus</name>
    <dbReference type="NCBI Taxonomy" id="3402493"/>
    <lineage>
        <taxon>Eukaryota</taxon>
        <taxon>Metazoa</taxon>
        <taxon>Ecdysozoa</taxon>
        <taxon>Arthropoda</taxon>
        <taxon>Hexapoda</taxon>
        <taxon>Insecta</taxon>
        <taxon>Pterygota</taxon>
        <taxon>Neoptera</taxon>
        <taxon>Endopterygota</taxon>
        <taxon>Coleoptera</taxon>
        <taxon>Polyphaga</taxon>
        <taxon>Cucujiformia</taxon>
        <taxon>Chrysomeloidea</taxon>
        <taxon>Chrysomelidae</taxon>
        <taxon>Galerucinae</taxon>
        <taxon>Alticini</taxon>
        <taxon>Psylliodes</taxon>
    </lineage>
</organism>
<dbReference type="AlphaFoldDB" id="A0A9P0CG59"/>
<dbReference type="Proteomes" id="UP001153636">
    <property type="component" value="Chromosome 10"/>
</dbReference>
<gene>
    <name evidence="3" type="ORF">PSYICH_LOCUS1893</name>
</gene>
<dbReference type="EMBL" id="OV651822">
    <property type="protein sequence ID" value="CAH1100741.1"/>
    <property type="molecule type" value="Genomic_DNA"/>
</dbReference>
<feature type="region of interest" description="Disordered" evidence="1">
    <location>
        <begin position="929"/>
        <end position="949"/>
    </location>
</feature>
<dbReference type="PANTHER" id="PTHR10773">
    <property type="entry name" value="DNA-DIRECTED RNA POLYMERASES I, II, AND III SUBUNIT RPABC2"/>
    <property type="match status" value="1"/>
</dbReference>
<feature type="compositionally biased region" description="Acidic residues" evidence="1">
    <location>
        <begin position="939"/>
        <end position="949"/>
    </location>
</feature>
<evidence type="ECO:0000259" key="2">
    <source>
        <dbReference type="Pfam" id="PF25273"/>
    </source>
</evidence>
<dbReference type="InterPro" id="IPR057191">
    <property type="entry name" value="DUF7869"/>
</dbReference>
<feature type="compositionally biased region" description="Basic and acidic residues" evidence="1">
    <location>
        <begin position="86"/>
        <end position="96"/>
    </location>
</feature>
<reference evidence="3" key="1">
    <citation type="submission" date="2022-01" db="EMBL/GenBank/DDBJ databases">
        <authorList>
            <person name="King R."/>
        </authorList>
    </citation>
    <scope>NUCLEOTIDE SEQUENCE</scope>
</reference>
<proteinExistence type="predicted"/>
<feature type="compositionally biased region" description="Polar residues" evidence="1">
    <location>
        <begin position="152"/>
        <end position="161"/>
    </location>
</feature>
<feature type="domain" description="DUF7869" evidence="2">
    <location>
        <begin position="759"/>
        <end position="849"/>
    </location>
</feature>
<evidence type="ECO:0000313" key="3">
    <source>
        <dbReference type="EMBL" id="CAH1100741.1"/>
    </source>
</evidence>
<evidence type="ECO:0000256" key="1">
    <source>
        <dbReference type="SAM" id="MobiDB-lite"/>
    </source>
</evidence>
<sequence>MRRIDKIFLELQKNQNNCIASTFQTCSASTNEKQYSVLTPITIDDALEASTSQKCSENISQKQYSMVKRLKIDDVSEAESSISVRNENKVPNKSDNEIPFDYDSDDSVKDKDFLPENDIELSETSNEHDKNRDRAGTADKENPRKAKKRQRWITSRPSTWARSVEKTKRSQGQPYKNVTGKIQAHKIPAAVDCSKCRYKCTKKFSEEDRKLLCQKYYSLPYQRQKDFILMNITSKEVKNRRPRKGKRVNREVMQNLIFLQKMKLNTSGMDRRGQKTPANKTPEDVILRVKAHIESFPVVESHYTRQSSKRLYLDSNLNIQKMYNLFMEKCNENQSIGVSMITYRKIFGTEYNMSFFKPKKDQCSTCNEYQKASTEERLPLELKYKKHLQRKEASMKNKEEDKKRAASDKSFKSLTCDMQSVLQIPISQVSLLYYLRKLNLHNFTIYESAAPNDGFCYFWTEINGKRDLKKLVQCTVTNKKDEKGNTVNWLKVKCFKYDKQLPNTIQYKYKVDTTNNIFDVCPKGPEATVVENYCENSFLPTSSRLDKEVDTTNIFDVGPNGPDAEHCFLPSSSQLYQDRGMDTSSNQGQCPAVNKWTEEKLLEVRNHILSFPSYESHYARARVNDKKYLPTYPNLTKIFQLYTECTPEPVSFKYYSKEFYKLKLSFKMPKQDTCHRCDKYEMLIKSLEGVNKQEVIKEKNTHHESAEAAYRIKREDKQCLPTLALNASVAFYKRQLWTFNLTLQDEFGITLNCLWDESTAKRGANDICSCLFRTLLELPPQIFHLVLYSDTCGGQNKNSHVVAMFFYLMQKKSSIKIIDHKFMVPGHSHMEVDVAHSMIEKQKRKSEADIYHPHDWYQLVRSTKSLREEEHFRKVSFIRRGRNGREIDDPQIAYSDPVPISAEKKKDLLDLLPLIPPVFREFYEKLNSNTNERSSDPDIMLESESDDEF</sequence>
<evidence type="ECO:0000313" key="4">
    <source>
        <dbReference type="Proteomes" id="UP001153636"/>
    </source>
</evidence>
<dbReference type="OrthoDB" id="6754977at2759"/>